<dbReference type="PANTHER" id="PTHR43798">
    <property type="entry name" value="MONOACYLGLYCEROL LIPASE"/>
    <property type="match status" value="1"/>
</dbReference>
<dbReference type="HOGENOM" id="CLU_020336_50_4_11"/>
<keyword evidence="3" id="KW-0012">Acyltransferase</keyword>
<reference evidence="3 4" key="1">
    <citation type="journal article" date="2012" name="Stand. Genomic Sci.">
        <title>Genome sequence of the ocean sediment bacterium Saccharomonospora marina type strain (XMU15(T)).</title>
        <authorList>
            <person name="Klenk H.P."/>
            <person name="Lu M."/>
            <person name="Lucas S."/>
            <person name="Lapidus A."/>
            <person name="Copeland A."/>
            <person name="Pitluck S."/>
            <person name="Goodwin L.A."/>
            <person name="Han C."/>
            <person name="Tapia R."/>
            <person name="Brambilla E.M."/>
            <person name="Potter G."/>
            <person name="Land M."/>
            <person name="Ivanova N."/>
            <person name="Rohde M."/>
            <person name="Goker M."/>
            <person name="Detter J.C."/>
            <person name="Li W.J."/>
            <person name="Kyrpides N.C."/>
            <person name="Woyke T."/>
        </authorList>
    </citation>
    <scope>NUCLEOTIDE SEQUENCE [LARGE SCALE GENOMIC DNA]</scope>
    <source>
        <strain evidence="3 4">XMU15</strain>
    </source>
</reference>
<dbReference type="eggNOG" id="COG0596">
    <property type="taxonomic scope" value="Bacteria"/>
</dbReference>
<sequence>MREFGYRGRDGCRLFATTVGEGPAVVLLHGGGPDHHSLLPLAHELAAAHTVVLPDVRGYGRSHCADPARHTWSSYAEDVVALLDQLGLDQAAVGGTGLGATITLRAALEHPDRVSAAILVSVEDIEDDAAKAEEIAFMDAFAERVRTQGVEAAWAPILPGLAPIIGTLVRDAIPRSDQDSVAAAAAIGRDRAFRDVAELAPITAPTLVFPGIDRRHPAALAERVAQVLPDARLVPDAFSADLRTADDLAAALGPEIRRFLAQIDHGCRRGC</sequence>
<evidence type="ECO:0000313" key="4">
    <source>
        <dbReference type="Proteomes" id="UP000004926"/>
    </source>
</evidence>
<dbReference type="STRING" id="882083.SacmaDRAFT_1589"/>
<evidence type="ECO:0000313" key="3">
    <source>
        <dbReference type="EMBL" id="EHR49865.1"/>
    </source>
</evidence>
<evidence type="ECO:0000256" key="1">
    <source>
        <dbReference type="ARBA" id="ARBA00022801"/>
    </source>
</evidence>
<keyword evidence="3" id="KW-0808">Transferase</keyword>
<dbReference type="AlphaFoldDB" id="H5X2K0"/>
<dbReference type="GO" id="GO:0016787">
    <property type="term" value="F:hydrolase activity"/>
    <property type="evidence" value="ECO:0007669"/>
    <property type="project" value="UniProtKB-KW"/>
</dbReference>
<dbReference type="Proteomes" id="UP000004926">
    <property type="component" value="Chromosome"/>
</dbReference>
<dbReference type="OrthoDB" id="3507586at2"/>
<organism evidence="3 4">
    <name type="scientific">Saccharomonospora marina XMU15</name>
    <dbReference type="NCBI Taxonomy" id="882083"/>
    <lineage>
        <taxon>Bacteria</taxon>
        <taxon>Bacillati</taxon>
        <taxon>Actinomycetota</taxon>
        <taxon>Actinomycetes</taxon>
        <taxon>Pseudonocardiales</taxon>
        <taxon>Pseudonocardiaceae</taxon>
        <taxon>Saccharomonospora</taxon>
    </lineage>
</organism>
<dbReference type="RefSeq" id="WP_009153251.1">
    <property type="nucleotide sequence ID" value="NZ_CM001439.1"/>
</dbReference>
<protein>
    <submittedName>
        <fullName evidence="3">Putative hydrolase or acyltransferase of alpha/beta superfamily</fullName>
    </submittedName>
</protein>
<keyword evidence="4" id="KW-1185">Reference proteome</keyword>
<dbReference type="PRINTS" id="PR00111">
    <property type="entry name" value="ABHYDROLASE"/>
</dbReference>
<dbReference type="PANTHER" id="PTHR43798:SF31">
    <property type="entry name" value="AB HYDROLASE SUPERFAMILY PROTEIN YCLE"/>
    <property type="match status" value="1"/>
</dbReference>
<dbReference type="GO" id="GO:0016020">
    <property type="term" value="C:membrane"/>
    <property type="evidence" value="ECO:0007669"/>
    <property type="project" value="TreeGrafter"/>
</dbReference>
<dbReference type="InterPro" id="IPR050266">
    <property type="entry name" value="AB_hydrolase_sf"/>
</dbReference>
<dbReference type="EMBL" id="CM001439">
    <property type="protein sequence ID" value="EHR49865.1"/>
    <property type="molecule type" value="Genomic_DNA"/>
</dbReference>
<dbReference type="InterPro" id="IPR000073">
    <property type="entry name" value="AB_hydrolase_1"/>
</dbReference>
<name>H5X2K0_9PSEU</name>
<dbReference type="SUPFAM" id="SSF53474">
    <property type="entry name" value="alpha/beta-Hydrolases"/>
    <property type="match status" value="1"/>
</dbReference>
<dbReference type="Pfam" id="PF00561">
    <property type="entry name" value="Abhydrolase_1"/>
    <property type="match status" value="1"/>
</dbReference>
<dbReference type="InterPro" id="IPR029058">
    <property type="entry name" value="AB_hydrolase_fold"/>
</dbReference>
<accession>H5X2K0</accession>
<keyword evidence="1 3" id="KW-0378">Hydrolase</keyword>
<dbReference type="Gene3D" id="3.40.50.1820">
    <property type="entry name" value="alpha/beta hydrolase"/>
    <property type="match status" value="1"/>
</dbReference>
<gene>
    <name evidence="3" type="ORF">SacmaDRAFT_1589</name>
</gene>
<feature type="domain" description="AB hydrolase-1" evidence="2">
    <location>
        <begin position="23"/>
        <end position="125"/>
    </location>
</feature>
<evidence type="ECO:0000259" key="2">
    <source>
        <dbReference type="Pfam" id="PF00561"/>
    </source>
</evidence>
<dbReference type="GO" id="GO:0016746">
    <property type="term" value="F:acyltransferase activity"/>
    <property type="evidence" value="ECO:0007669"/>
    <property type="project" value="UniProtKB-KW"/>
</dbReference>
<proteinExistence type="predicted"/>